<feature type="region of interest" description="Disordered" evidence="3">
    <location>
        <begin position="16"/>
        <end position="42"/>
    </location>
</feature>
<protein>
    <recommendedName>
        <fullName evidence="4">CBS domain-containing protein</fullName>
    </recommendedName>
</protein>
<feature type="domain" description="CBS" evidence="4">
    <location>
        <begin position="144"/>
        <end position="200"/>
    </location>
</feature>
<reference evidence="5 6" key="1">
    <citation type="journal article" date="2020" name="ISME J.">
        <title>Enrichment and physiological characterization of a novel comammox Nitrospira indicates ammonium inhibition of complete nitrification.</title>
        <authorList>
            <person name="Sakoula D."/>
            <person name="Koch H."/>
            <person name="Frank J."/>
            <person name="Jetten M.S.M."/>
            <person name="van Kessel M.A.H.J."/>
            <person name="Lucker S."/>
        </authorList>
    </citation>
    <scope>NUCLEOTIDE SEQUENCE [LARGE SCALE GENOMIC DNA]</scope>
    <source>
        <strain evidence="5">Comreactor17</strain>
    </source>
</reference>
<organism evidence="5 6">
    <name type="scientific">Candidatus Nitrospira kreftii</name>
    <dbReference type="NCBI Taxonomy" id="2652173"/>
    <lineage>
        <taxon>Bacteria</taxon>
        <taxon>Pseudomonadati</taxon>
        <taxon>Nitrospirota</taxon>
        <taxon>Nitrospiria</taxon>
        <taxon>Nitrospirales</taxon>
        <taxon>Nitrospiraceae</taxon>
        <taxon>Nitrospira</taxon>
    </lineage>
</organism>
<dbReference type="InterPro" id="IPR046342">
    <property type="entry name" value="CBS_dom_sf"/>
</dbReference>
<dbReference type="InterPro" id="IPR000644">
    <property type="entry name" value="CBS_dom"/>
</dbReference>
<sequence length="204" mass="22421">MPIFLAVNGITETYPVRPSGSRPNLVEPVAESERRGQHSPSLDHSALNAQTAYQQQSAQQPHPKPAVLARDLMKAPVLSLPSDGTLLDAWMLMSHKGFHHIPITSLHGTLVGMVSHRDLLRHVPELVIAGDSTQASSRRLAEIMTSRVISSTPMTEIREVARVMLDEQIHAVPILDNARRLVGILSTQDLLQGIANHVPLELWT</sequence>
<accession>A0A7S8FHV9</accession>
<dbReference type="Gene3D" id="3.10.580.10">
    <property type="entry name" value="CBS-domain"/>
    <property type="match status" value="1"/>
</dbReference>
<name>A0A7S8FHV9_9BACT</name>
<proteinExistence type="predicted"/>
<evidence type="ECO:0000256" key="2">
    <source>
        <dbReference type="PROSITE-ProRule" id="PRU00703"/>
    </source>
</evidence>
<dbReference type="AlphaFoldDB" id="A0A7S8FHV9"/>
<dbReference type="PANTHER" id="PTHR43080:SF2">
    <property type="entry name" value="CBS DOMAIN-CONTAINING PROTEIN"/>
    <property type="match status" value="1"/>
</dbReference>
<dbReference type="EMBL" id="CP047423">
    <property type="protein sequence ID" value="QPD06130.1"/>
    <property type="molecule type" value="Genomic_DNA"/>
</dbReference>
<evidence type="ECO:0000313" key="6">
    <source>
        <dbReference type="Proteomes" id="UP000593737"/>
    </source>
</evidence>
<feature type="domain" description="CBS" evidence="4">
    <location>
        <begin position="73"/>
        <end position="132"/>
    </location>
</feature>
<gene>
    <name evidence="5" type="ORF">Nkreftii_003904</name>
</gene>
<evidence type="ECO:0000259" key="4">
    <source>
        <dbReference type="PROSITE" id="PS51371"/>
    </source>
</evidence>
<dbReference type="SUPFAM" id="SSF54631">
    <property type="entry name" value="CBS-domain pair"/>
    <property type="match status" value="1"/>
</dbReference>
<dbReference type="PROSITE" id="PS51371">
    <property type="entry name" value="CBS"/>
    <property type="match status" value="2"/>
</dbReference>
<dbReference type="KEGG" id="nkf:Nkreftii_003904"/>
<dbReference type="Proteomes" id="UP000593737">
    <property type="component" value="Chromosome"/>
</dbReference>
<dbReference type="SMART" id="SM00116">
    <property type="entry name" value="CBS"/>
    <property type="match status" value="2"/>
</dbReference>
<evidence type="ECO:0000313" key="5">
    <source>
        <dbReference type="EMBL" id="QPD06130.1"/>
    </source>
</evidence>
<evidence type="ECO:0000256" key="3">
    <source>
        <dbReference type="SAM" id="MobiDB-lite"/>
    </source>
</evidence>
<dbReference type="InterPro" id="IPR051257">
    <property type="entry name" value="Diverse_CBS-Domain"/>
</dbReference>
<dbReference type="PANTHER" id="PTHR43080">
    <property type="entry name" value="CBS DOMAIN-CONTAINING PROTEIN CBSX3, MITOCHONDRIAL"/>
    <property type="match status" value="1"/>
</dbReference>
<evidence type="ECO:0000256" key="1">
    <source>
        <dbReference type="ARBA" id="ARBA00023122"/>
    </source>
</evidence>
<keyword evidence="1 2" id="KW-0129">CBS domain</keyword>
<dbReference type="Pfam" id="PF00571">
    <property type="entry name" value="CBS"/>
    <property type="match status" value="2"/>
</dbReference>